<dbReference type="EMBL" id="CAJFCV020000006">
    <property type="protein sequence ID" value="CAG9128767.1"/>
    <property type="molecule type" value="Genomic_DNA"/>
</dbReference>
<dbReference type="Proteomes" id="UP000659654">
    <property type="component" value="Unassembled WGS sequence"/>
</dbReference>
<keyword evidence="2" id="KW-0507">mRNA processing</keyword>
<name>A0A1I7RJB6_BURXY</name>
<dbReference type="Pfam" id="PF08572">
    <property type="entry name" value="PRP3"/>
    <property type="match status" value="1"/>
</dbReference>
<dbReference type="GO" id="GO:0046540">
    <property type="term" value="C:U4/U6 x U5 tri-snRNP complex"/>
    <property type="evidence" value="ECO:0007669"/>
    <property type="project" value="InterPro"/>
</dbReference>
<keyword evidence="4" id="KW-0539">Nucleus</keyword>
<keyword evidence="3" id="KW-0508">mRNA splicing</keyword>
<dbReference type="InterPro" id="IPR013881">
    <property type="entry name" value="Pre-mRNA_splic_Prp3_dom"/>
</dbReference>
<feature type="coiled-coil region" evidence="5">
    <location>
        <begin position="233"/>
        <end position="260"/>
    </location>
</feature>
<evidence type="ECO:0000313" key="11">
    <source>
        <dbReference type="Proteomes" id="UP000659654"/>
    </source>
</evidence>
<reference evidence="9" key="2">
    <citation type="submission" date="2020-09" db="EMBL/GenBank/DDBJ databases">
        <authorList>
            <person name="Kikuchi T."/>
        </authorList>
    </citation>
    <scope>NUCLEOTIDE SEQUENCE</scope>
    <source>
        <strain evidence="9">Ka4C1</strain>
    </source>
</reference>
<feature type="compositionally biased region" description="Basic and acidic residues" evidence="6">
    <location>
        <begin position="45"/>
        <end position="102"/>
    </location>
</feature>
<reference evidence="12" key="1">
    <citation type="submission" date="2016-11" db="UniProtKB">
        <authorList>
            <consortium name="WormBaseParasite"/>
        </authorList>
    </citation>
    <scope>IDENTIFICATION</scope>
</reference>
<evidence type="ECO:0000313" key="9">
    <source>
        <dbReference type="EMBL" id="CAD5233531.1"/>
    </source>
</evidence>
<accession>A0A1I7RJB6</accession>
<evidence type="ECO:0000256" key="3">
    <source>
        <dbReference type="ARBA" id="ARBA00023187"/>
    </source>
</evidence>
<evidence type="ECO:0000256" key="1">
    <source>
        <dbReference type="ARBA" id="ARBA00004123"/>
    </source>
</evidence>
<evidence type="ECO:0000256" key="2">
    <source>
        <dbReference type="ARBA" id="ARBA00022664"/>
    </source>
</evidence>
<feature type="compositionally biased region" description="Basic residues" evidence="6">
    <location>
        <begin position="30"/>
        <end position="44"/>
    </location>
</feature>
<dbReference type="Proteomes" id="UP000095284">
    <property type="component" value="Unplaced"/>
</dbReference>
<feature type="compositionally biased region" description="Basic and acidic residues" evidence="6">
    <location>
        <begin position="1"/>
        <end position="29"/>
    </location>
</feature>
<dbReference type="InterPro" id="IPR027104">
    <property type="entry name" value="Prp3"/>
</dbReference>
<dbReference type="InterPro" id="IPR010541">
    <property type="entry name" value="Prp3_C"/>
</dbReference>
<gene>
    <name evidence="9" type="ORF">BXYJ_LOCUS13622</name>
</gene>
<comment type="subcellular location">
    <subcellularLocation>
        <location evidence="1">Nucleus</location>
    </subcellularLocation>
</comment>
<organism evidence="10 12">
    <name type="scientific">Bursaphelenchus xylophilus</name>
    <name type="common">Pinewood nematode worm</name>
    <name type="synonym">Aphelenchoides xylophilus</name>
    <dbReference type="NCBI Taxonomy" id="6326"/>
    <lineage>
        <taxon>Eukaryota</taxon>
        <taxon>Metazoa</taxon>
        <taxon>Ecdysozoa</taxon>
        <taxon>Nematoda</taxon>
        <taxon>Chromadorea</taxon>
        <taxon>Rhabditida</taxon>
        <taxon>Tylenchina</taxon>
        <taxon>Tylenchomorpha</taxon>
        <taxon>Aphelenchoidea</taxon>
        <taxon>Aphelenchoididae</taxon>
        <taxon>Bursaphelenchus</taxon>
    </lineage>
</organism>
<feature type="domain" description="Small nuclear ribonucleoprotein Prp3 C-terminal" evidence="7">
    <location>
        <begin position="447"/>
        <end position="573"/>
    </location>
</feature>
<feature type="domain" description="Pre-mRNA-splicing factor 3" evidence="8">
    <location>
        <begin position="210"/>
        <end position="424"/>
    </location>
</feature>
<dbReference type="OrthoDB" id="10264544at2759"/>
<evidence type="ECO:0000313" key="10">
    <source>
        <dbReference type="Proteomes" id="UP000095284"/>
    </source>
</evidence>
<evidence type="ECO:0000256" key="4">
    <source>
        <dbReference type="ARBA" id="ARBA00023242"/>
    </source>
</evidence>
<evidence type="ECO:0000313" key="12">
    <source>
        <dbReference type="WBParaSite" id="BXY_0079800.1"/>
    </source>
</evidence>
<dbReference type="WBParaSite" id="BXY_0079800.1">
    <property type="protein sequence ID" value="BXY_0079800.1"/>
    <property type="gene ID" value="BXY_0079800"/>
</dbReference>
<dbReference type="EMBL" id="CAJFDI010000006">
    <property type="protein sequence ID" value="CAD5233531.1"/>
    <property type="molecule type" value="Genomic_DNA"/>
</dbReference>
<keyword evidence="5" id="KW-0175">Coiled coil</keyword>
<keyword evidence="11" id="KW-1185">Reference proteome</keyword>
<dbReference type="PANTHER" id="PTHR14212">
    <property type="entry name" value="U4/U6-ASSOCIATED RNA SPLICING FACTOR-RELATED"/>
    <property type="match status" value="1"/>
</dbReference>
<evidence type="ECO:0000256" key="5">
    <source>
        <dbReference type="SAM" id="Coils"/>
    </source>
</evidence>
<dbReference type="AlphaFoldDB" id="A0A1I7RJB6"/>
<sequence length="585" mass="67655">MGGVEVERSHRNGNSKRSDNERRFSEHRTERKRRSRSRSRSPRGRSRDKDRERSRRRSKERDRDREDRHSRKRYHESERSHDSSSKRTFRESKEDKKPDTKADAFSYHNIRQAVLRKAEEVKSTLRPGQEPTFKTEALKPEQALVYADYHMDKAEKAFAKLEQLKKANAEFMKKLPKLDGTLPAEPEPEPEKPKMQLDLKPELPQLSVTDPRVSLRSANRPRKRGFQFVEQGQYSKQAQIERAQAKLAQLQNNVSKVAKNTGISAAVKMAIATPSGAEAHDDLPDIEWWDKVLLDDGNYDSVPSKDIACDQRYGNKITDLIEHPVQLKPPDAALNNVPIKAHLTKKEMKKLRRMNRKEVQREETEKIRLGLKKAPEPKVKMANLMRVLGNDAIQDPTKMENYVRDQVAERLKKHEQSNLDRKLTKEQKGDKKRRKIMEDTSIQVYVAVYKILSLANAKKRFKVEANANQLQMTGIIVSVDGMNVVVVEGGPKQQKFYKNLLLNRIKWSEEMVGQRRGVANEDEEGQRNECTLIWEGVVPSRNFSDPPQIIRATDHKSARDVFLKHGVPHYWDHCFSQSVLLDSAE</sequence>
<evidence type="ECO:0000256" key="6">
    <source>
        <dbReference type="SAM" id="MobiDB-lite"/>
    </source>
</evidence>
<protein>
    <submittedName>
        <fullName evidence="9">(pine wood nematode) hypothetical protein</fullName>
    </submittedName>
</protein>
<feature type="region of interest" description="Disordered" evidence="6">
    <location>
        <begin position="1"/>
        <end position="105"/>
    </location>
</feature>
<feature type="region of interest" description="Disordered" evidence="6">
    <location>
        <begin position="413"/>
        <end position="434"/>
    </location>
</feature>
<dbReference type="CDD" id="cd24162">
    <property type="entry name" value="Prp3_C"/>
    <property type="match status" value="1"/>
</dbReference>
<dbReference type="SMR" id="A0A1I7RJB6"/>
<feature type="compositionally biased region" description="Basic and acidic residues" evidence="6">
    <location>
        <begin position="413"/>
        <end position="429"/>
    </location>
</feature>
<dbReference type="Pfam" id="PF06544">
    <property type="entry name" value="Prp3_C"/>
    <property type="match status" value="1"/>
</dbReference>
<evidence type="ECO:0000259" key="7">
    <source>
        <dbReference type="Pfam" id="PF06544"/>
    </source>
</evidence>
<dbReference type="PANTHER" id="PTHR14212:SF0">
    <property type="entry name" value="U4_U6 SMALL NUCLEAR RIBONUCLEOPROTEIN PRP3"/>
    <property type="match status" value="1"/>
</dbReference>
<proteinExistence type="predicted"/>
<dbReference type="GO" id="GO:0000398">
    <property type="term" value="P:mRNA splicing, via spliceosome"/>
    <property type="evidence" value="ECO:0007669"/>
    <property type="project" value="InterPro"/>
</dbReference>
<dbReference type="Proteomes" id="UP000582659">
    <property type="component" value="Unassembled WGS sequence"/>
</dbReference>
<evidence type="ECO:0000259" key="8">
    <source>
        <dbReference type="Pfam" id="PF08572"/>
    </source>
</evidence>
<dbReference type="eggNOG" id="KOG2769">
    <property type="taxonomic scope" value="Eukaryota"/>
</dbReference>